<keyword evidence="3" id="KW-1185">Reference proteome</keyword>
<evidence type="ECO:0000313" key="3">
    <source>
        <dbReference type="Proteomes" id="UP001054821"/>
    </source>
</evidence>
<dbReference type="AlphaFoldDB" id="A0AAD4WI24"/>
<feature type="region of interest" description="Disordered" evidence="1">
    <location>
        <begin position="41"/>
        <end position="75"/>
    </location>
</feature>
<feature type="compositionally biased region" description="Low complexity" evidence="1">
    <location>
        <begin position="48"/>
        <end position="61"/>
    </location>
</feature>
<feature type="compositionally biased region" description="Basic and acidic residues" evidence="1">
    <location>
        <begin position="1"/>
        <end position="16"/>
    </location>
</feature>
<dbReference type="PANTHER" id="PTHR48434">
    <property type="entry name" value="(RAPE) HYPOTHETICAL PROTEIN"/>
    <property type="match status" value="1"/>
</dbReference>
<evidence type="ECO:0000313" key="2">
    <source>
        <dbReference type="EMBL" id="KAI5342467.1"/>
    </source>
</evidence>
<proteinExistence type="predicted"/>
<dbReference type="Proteomes" id="UP001054821">
    <property type="component" value="Chromosome 2"/>
</dbReference>
<organism evidence="2 3">
    <name type="scientific">Prunus dulcis</name>
    <name type="common">Almond</name>
    <name type="synonym">Amygdalus dulcis</name>
    <dbReference type="NCBI Taxonomy" id="3755"/>
    <lineage>
        <taxon>Eukaryota</taxon>
        <taxon>Viridiplantae</taxon>
        <taxon>Streptophyta</taxon>
        <taxon>Embryophyta</taxon>
        <taxon>Tracheophyta</taxon>
        <taxon>Spermatophyta</taxon>
        <taxon>Magnoliopsida</taxon>
        <taxon>eudicotyledons</taxon>
        <taxon>Gunneridae</taxon>
        <taxon>Pentapetalae</taxon>
        <taxon>rosids</taxon>
        <taxon>fabids</taxon>
        <taxon>Rosales</taxon>
        <taxon>Rosaceae</taxon>
        <taxon>Amygdaloideae</taxon>
        <taxon>Amygdaleae</taxon>
        <taxon>Prunus</taxon>
    </lineage>
</organism>
<accession>A0AAD4WI24</accession>
<dbReference type="EMBL" id="JAJFAZ020000002">
    <property type="protein sequence ID" value="KAI5342467.1"/>
    <property type="molecule type" value="Genomic_DNA"/>
</dbReference>
<name>A0AAD4WI24_PRUDU</name>
<protein>
    <submittedName>
        <fullName evidence="2">Uncharacterized protein</fullName>
    </submittedName>
</protein>
<evidence type="ECO:0000256" key="1">
    <source>
        <dbReference type="SAM" id="MobiDB-lite"/>
    </source>
</evidence>
<dbReference type="PANTHER" id="PTHR48434:SF1">
    <property type="entry name" value="(RAPE) HYPOTHETICAL PROTEIN"/>
    <property type="match status" value="1"/>
</dbReference>
<feature type="region of interest" description="Disordered" evidence="1">
    <location>
        <begin position="1"/>
        <end position="20"/>
    </location>
</feature>
<reference evidence="2 3" key="1">
    <citation type="journal article" date="2022" name="G3 (Bethesda)">
        <title>Whole-genome sequence and methylome profiling of the almond [Prunus dulcis (Mill.) D.A. Webb] cultivar 'Nonpareil'.</title>
        <authorList>
            <person name="D'Amico-Willman K.M."/>
            <person name="Ouma W.Z."/>
            <person name="Meulia T."/>
            <person name="Sideli G.M."/>
            <person name="Gradziel T.M."/>
            <person name="Fresnedo-Ramirez J."/>
        </authorList>
    </citation>
    <scope>NUCLEOTIDE SEQUENCE [LARGE SCALE GENOMIC DNA]</scope>
    <source>
        <strain evidence="2">Clone GOH B32 T37-40</strain>
    </source>
</reference>
<comment type="caution">
    <text evidence="2">The sequence shown here is derived from an EMBL/GenBank/DDBJ whole genome shotgun (WGS) entry which is preliminary data.</text>
</comment>
<sequence>MEEFQEKIEPVRRESLQEEQVSTMKFVNSIDRVIAQKWVRTRNSGQITPSKSSSALTKSSPNDPKPLISSSPYNKGKEKQIAENPFHEYMKVSVAIIEMNDLDKHPNFLTEKYLRDNLPPLNKPCIFYETLLIETKSVNIVHRHRDENANTIAFSKIQILNVISLEEWGPSPERAKRFIHPEIRPYSYNYWDYKKAWEYVLCFQNQNYSHTWSIQFKHRTLKEIPNWFKSFFLIWGPTLEYLSPEIKESFQIKIFKWNKNHPNHRTLFMWFMIMYELTWILKWEYVIISEDVDEELTYIPHLVLSILIRWWDNFTKDHLAPAKIIPTLITSPDSAAAQSLTTSSNLSVSQRWQLLIDQPGSSSSKQDLKKKVLEILDLDDESMA</sequence>
<gene>
    <name evidence="2" type="ORF">L3X38_010342</name>
</gene>